<dbReference type="PANTHER" id="PTHR43298:SF2">
    <property type="entry name" value="FMN_FAD EXPORTER YEEO-RELATED"/>
    <property type="match status" value="1"/>
</dbReference>
<evidence type="ECO:0000256" key="2">
    <source>
        <dbReference type="SAM" id="Phobius"/>
    </source>
</evidence>
<dbReference type="Pfam" id="PF01554">
    <property type="entry name" value="MatE"/>
    <property type="match status" value="2"/>
</dbReference>
<feature type="transmembrane region" description="Helical" evidence="2">
    <location>
        <begin position="360"/>
        <end position="381"/>
    </location>
</feature>
<dbReference type="InterPro" id="IPR002528">
    <property type="entry name" value="MATE_fam"/>
</dbReference>
<proteinExistence type="predicted"/>
<dbReference type="InterPro" id="IPR050222">
    <property type="entry name" value="MATE_MdtK"/>
</dbReference>
<reference evidence="3 4" key="1">
    <citation type="submission" date="2021-03" db="EMBL/GenBank/DDBJ databases">
        <authorList>
            <person name="So Y."/>
        </authorList>
    </citation>
    <scope>NUCLEOTIDE SEQUENCE [LARGE SCALE GENOMIC DNA]</scope>
    <source>
        <strain evidence="3 4">PWR1</strain>
    </source>
</reference>
<keyword evidence="2" id="KW-1133">Transmembrane helix</keyword>
<comment type="caution">
    <text evidence="3">The sequence shown here is derived from an EMBL/GenBank/DDBJ whole genome shotgun (WGS) entry which is preliminary data.</text>
</comment>
<keyword evidence="2" id="KW-0472">Membrane</keyword>
<name>A0ABS4AMF1_9PROT</name>
<feature type="transmembrane region" description="Helical" evidence="2">
    <location>
        <begin position="53"/>
        <end position="82"/>
    </location>
</feature>
<feature type="transmembrane region" description="Helical" evidence="2">
    <location>
        <begin position="318"/>
        <end position="340"/>
    </location>
</feature>
<feature type="transmembrane region" description="Helical" evidence="2">
    <location>
        <begin position="241"/>
        <end position="266"/>
    </location>
</feature>
<dbReference type="EMBL" id="JAGIYZ010000001">
    <property type="protein sequence ID" value="MBP0462527.1"/>
    <property type="molecule type" value="Genomic_DNA"/>
</dbReference>
<feature type="transmembrane region" description="Helical" evidence="2">
    <location>
        <begin position="169"/>
        <end position="189"/>
    </location>
</feature>
<gene>
    <name evidence="3" type="ORF">J5Y09_01265</name>
</gene>
<feature type="transmembrane region" description="Helical" evidence="2">
    <location>
        <begin position="94"/>
        <end position="116"/>
    </location>
</feature>
<keyword evidence="4" id="KW-1185">Reference proteome</keyword>
<keyword evidence="1" id="KW-0813">Transport</keyword>
<organism evidence="3 4">
    <name type="scientific">Roseomonas nitratireducens</name>
    <dbReference type="NCBI Taxonomy" id="2820810"/>
    <lineage>
        <taxon>Bacteria</taxon>
        <taxon>Pseudomonadati</taxon>
        <taxon>Pseudomonadota</taxon>
        <taxon>Alphaproteobacteria</taxon>
        <taxon>Acetobacterales</taxon>
        <taxon>Roseomonadaceae</taxon>
        <taxon>Roseomonas</taxon>
    </lineage>
</organism>
<keyword evidence="2" id="KW-0812">Transmembrane</keyword>
<dbReference type="Proteomes" id="UP000680815">
    <property type="component" value="Unassembled WGS sequence"/>
</dbReference>
<feature type="transmembrane region" description="Helical" evidence="2">
    <location>
        <begin position="388"/>
        <end position="408"/>
    </location>
</feature>
<sequence>MADAAAIAPPSGTRARLGRILALAAPTTLLAATQVAAQLIEPWLAARQGTAALAGWAVVLPFALLLSQMSAGAMGGGVVSAIARALGAGRREDAAALATHALVIACAGAALFAIPLALFPRGILGLIGGAEAAAAGAAYCAWMFGAGALPAWLANTLASILRGGGRHALAARGVVGGWIAYPPLAWLLMEPAGLGLAGAGIAFAVSMTGAAAVMAAVVFAGGAGFVPSLRGGLRAALFRRILSVGLVACAMATVANLATILVTASIARHGAAAVAGYGISARMEFLMIPLAFGVGSALTALVGRAVGAGDWAEARAIAWTGGGLALAVTSAVAIPVALFPAATAAAFTADPAVRVVATEALSIIGWAMPGFGIGMALYFAAMGAGRMAWPVAAALSRIALAVGGGWLLGDAMGLGLTGQFVAVALGITAYGAICAAAVRPAVWPGRG</sequence>
<evidence type="ECO:0000256" key="1">
    <source>
        <dbReference type="ARBA" id="ARBA00022448"/>
    </source>
</evidence>
<feature type="transmembrane region" description="Helical" evidence="2">
    <location>
        <begin position="286"/>
        <end position="306"/>
    </location>
</feature>
<evidence type="ECO:0000313" key="3">
    <source>
        <dbReference type="EMBL" id="MBP0462527.1"/>
    </source>
</evidence>
<evidence type="ECO:0000313" key="4">
    <source>
        <dbReference type="Proteomes" id="UP000680815"/>
    </source>
</evidence>
<dbReference type="RefSeq" id="WP_209349895.1">
    <property type="nucleotide sequence ID" value="NZ_JAGIYZ010000001.1"/>
</dbReference>
<feature type="transmembrane region" description="Helical" evidence="2">
    <location>
        <begin position="136"/>
        <end position="157"/>
    </location>
</feature>
<dbReference type="PANTHER" id="PTHR43298">
    <property type="entry name" value="MULTIDRUG RESISTANCE PROTEIN NORM-RELATED"/>
    <property type="match status" value="1"/>
</dbReference>
<accession>A0ABS4AMF1</accession>
<feature type="transmembrane region" description="Helical" evidence="2">
    <location>
        <begin position="201"/>
        <end position="229"/>
    </location>
</feature>
<feature type="transmembrane region" description="Helical" evidence="2">
    <location>
        <begin position="420"/>
        <end position="442"/>
    </location>
</feature>
<protein>
    <submittedName>
        <fullName evidence="3">Multidrug transporter MatE</fullName>
    </submittedName>
</protein>